<protein>
    <recommendedName>
        <fullName evidence="6">MARVEL domain-containing protein</fullName>
    </recommendedName>
</protein>
<name>A0AAX6MED8_9PEZI</name>
<keyword evidence="3 5" id="KW-1133">Transmembrane helix</keyword>
<organism evidence="7 8">
    <name type="scientific">Daldinia eschscholtzii</name>
    <dbReference type="NCBI Taxonomy" id="292717"/>
    <lineage>
        <taxon>Eukaryota</taxon>
        <taxon>Fungi</taxon>
        <taxon>Dikarya</taxon>
        <taxon>Ascomycota</taxon>
        <taxon>Pezizomycotina</taxon>
        <taxon>Sordariomycetes</taxon>
        <taxon>Xylariomycetidae</taxon>
        <taxon>Xylariales</taxon>
        <taxon>Hypoxylaceae</taxon>
        <taxon>Daldinia</taxon>
    </lineage>
</organism>
<evidence type="ECO:0000256" key="2">
    <source>
        <dbReference type="ARBA" id="ARBA00022692"/>
    </source>
</evidence>
<evidence type="ECO:0000313" key="7">
    <source>
        <dbReference type="EMBL" id="KAK6951020.1"/>
    </source>
</evidence>
<proteinExistence type="predicted"/>
<keyword evidence="4 5" id="KW-0472">Membrane</keyword>
<evidence type="ECO:0000256" key="3">
    <source>
        <dbReference type="ARBA" id="ARBA00022989"/>
    </source>
</evidence>
<evidence type="ECO:0000256" key="5">
    <source>
        <dbReference type="SAM" id="Phobius"/>
    </source>
</evidence>
<dbReference type="Proteomes" id="UP001369815">
    <property type="component" value="Unassembled WGS sequence"/>
</dbReference>
<dbReference type="GO" id="GO:0072659">
    <property type="term" value="P:protein localization to plasma membrane"/>
    <property type="evidence" value="ECO:0007669"/>
    <property type="project" value="TreeGrafter"/>
</dbReference>
<dbReference type="Pfam" id="PF01284">
    <property type="entry name" value="MARVEL"/>
    <property type="match status" value="1"/>
</dbReference>
<feature type="domain" description="MARVEL" evidence="6">
    <location>
        <begin position="6"/>
        <end position="143"/>
    </location>
</feature>
<dbReference type="AlphaFoldDB" id="A0AAX6MED8"/>
<evidence type="ECO:0000313" key="8">
    <source>
        <dbReference type="Proteomes" id="UP001369815"/>
    </source>
</evidence>
<feature type="transmembrane region" description="Helical" evidence="5">
    <location>
        <begin position="65"/>
        <end position="89"/>
    </location>
</feature>
<evidence type="ECO:0000256" key="4">
    <source>
        <dbReference type="ARBA" id="ARBA00023136"/>
    </source>
</evidence>
<comment type="caution">
    <text evidence="7">The sequence shown here is derived from an EMBL/GenBank/DDBJ whole genome shotgun (WGS) entry which is preliminary data.</text>
</comment>
<keyword evidence="8" id="KW-1185">Reference proteome</keyword>
<feature type="transmembrane region" description="Helical" evidence="5">
    <location>
        <begin position="123"/>
        <end position="145"/>
    </location>
</feature>
<sequence>METMIKSVLRIVEFILVLLITALVGNVIASNISGSESAINFIMFVCALSWLAILYGLVSHFVAAIAIPIVALALDSAAVLFTFIGAIVFSAKLQAVNCSNVGRKPSDYIAFGSNDNEKRCREIQASTVFLWFLFASLAASLFFVLRELRRGGGSVRGPSMSQIGV</sequence>
<evidence type="ECO:0000259" key="6">
    <source>
        <dbReference type="Pfam" id="PF01284"/>
    </source>
</evidence>
<dbReference type="InterPro" id="IPR008253">
    <property type="entry name" value="Marvel"/>
</dbReference>
<dbReference type="PANTHER" id="PTHR28165">
    <property type="entry name" value="NON-CLASSICAL EXPORT PROTEIN 2-RELATED"/>
    <property type="match status" value="1"/>
</dbReference>
<dbReference type="GO" id="GO:0070941">
    <property type="term" value="P:eisosome assembly"/>
    <property type="evidence" value="ECO:0007669"/>
    <property type="project" value="TreeGrafter"/>
</dbReference>
<keyword evidence="2 5" id="KW-0812">Transmembrane</keyword>
<accession>A0AAX6MED8</accession>
<feature type="transmembrane region" description="Helical" evidence="5">
    <location>
        <begin position="39"/>
        <end position="58"/>
    </location>
</feature>
<comment type="subcellular location">
    <subcellularLocation>
        <location evidence="1">Membrane</location>
        <topology evidence="1">Multi-pass membrane protein</topology>
    </subcellularLocation>
</comment>
<dbReference type="GO" id="GO:0032126">
    <property type="term" value="C:eisosome"/>
    <property type="evidence" value="ECO:0007669"/>
    <property type="project" value="TreeGrafter"/>
</dbReference>
<dbReference type="PANTHER" id="PTHR28165:SF1">
    <property type="entry name" value="NON-CLASSICAL EXPORT PROTEIN 2-RELATED"/>
    <property type="match status" value="1"/>
</dbReference>
<reference evidence="7 8" key="1">
    <citation type="journal article" date="2024" name="Front Chem Biol">
        <title>Unveiling the potential of Daldinia eschscholtzii MFLUCC 19-0629 through bioactivity and bioinformatics studies for enhanced sustainable agriculture production.</title>
        <authorList>
            <person name="Brooks S."/>
            <person name="Weaver J.A."/>
            <person name="Klomchit A."/>
            <person name="Alharthi S.A."/>
            <person name="Onlamun T."/>
            <person name="Nurani R."/>
            <person name="Vong T.K."/>
            <person name="Alberti F."/>
            <person name="Greco C."/>
        </authorList>
    </citation>
    <scope>NUCLEOTIDE SEQUENCE [LARGE SCALE GENOMIC DNA]</scope>
    <source>
        <strain evidence="7">MFLUCC 19-0629</strain>
    </source>
</reference>
<dbReference type="EMBL" id="JBANMG010000007">
    <property type="protein sequence ID" value="KAK6951020.1"/>
    <property type="molecule type" value="Genomic_DNA"/>
</dbReference>
<dbReference type="GO" id="GO:0005886">
    <property type="term" value="C:plasma membrane"/>
    <property type="evidence" value="ECO:0007669"/>
    <property type="project" value="TreeGrafter"/>
</dbReference>
<dbReference type="InterPro" id="IPR052649">
    <property type="entry name" value="NCE102-like"/>
</dbReference>
<gene>
    <name evidence="7" type="ORF">Daesc_007549</name>
</gene>
<evidence type="ECO:0000256" key="1">
    <source>
        <dbReference type="ARBA" id="ARBA00004141"/>
    </source>
</evidence>